<dbReference type="SUPFAM" id="SSF48452">
    <property type="entry name" value="TPR-like"/>
    <property type="match status" value="1"/>
</dbReference>
<dbReference type="SMART" id="SM00028">
    <property type="entry name" value="TPR"/>
    <property type="match status" value="2"/>
</dbReference>
<dbReference type="Pfam" id="PF00515">
    <property type="entry name" value="TPR_1"/>
    <property type="match status" value="1"/>
</dbReference>
<dbReference type="RefSeq" id="WP_167189078.1">
    <property type="nucleotide sequence ID" value="NZ_JAASQL010000003.1"/>
</dbReference>
<name>A0ABX0UCA1_9FLAO</name>
<protein>
    <submittedName>
        <fullName evidence="3">Tetratricopeptide (TPR) repeat protein</fullName>
    </submittedName>
</protein>
<evidence type="ECO:0000256" key="2">
    <source>
        <dbReference type="SAM" id="Coils"/>
    </source>
</evidence>
<proteinExistence type="predicted"/>
<keyword evidence="4" id="KW-1185">Reference proteome</keyword>
<gene>
    <name evidence="3" type="ORF">FHR24_002440</name>
</gene>
<evidence type="ECO:0000313" key="3">
    <source>
        <dbReference type="EMBL" id="NIJ45969.1"/>
    </source>
</evidence>
<dbReference type="EMBL" id="JAASQL010000003">
    <property type="protein sequence ID" value="NIJ45969.1"/>
    <property type="molecule type" value="Genomic_DNA"/>
</dbReference>
<dbReference type="InterPro" id="IPR019734">
    <property type="entry name" value="TPR_rpt"/>
</dbReference>
<dbReference type="InterPro" id="IPR011990">
    <property type="entry name" value="TPR-like_helical_dom_sf"/>
</dbReference>
<dbReference type="PROSITE" id="PS50005">
    <property type="entry name" value="TPR"/>
    <property type="match status" value="1"/>
</dbReference>
<evidence type="ECO:0000256" key="1">
    <source>
        <dbReference type="PROSITE-ProRule" id="PRU00339"/>
    </source>
</evidence>
<feature type="repeat" description="TPR" evidence="1">
    <location>
        <begin position="290"/>
        <end position="323"/>
    </location>
</feature>
<dbReference type="Proteomes" id="UP000745859">
    <property type="component" value="Unassembled WGS sequence"/>
</dbReference>
<sequence length="406" mass="46799">MKRVLSFALLFLITISVFSQKKELKKIEKLINSGKYGPANNQLKEVDSQAKGTEYESYLYFLYGKNAFGKNNKKNFPTAAKFFNKVLDTELGLEKAKYSGKSISYIKIINDFYFSTIADALSKNNFESAGKTYETYSKIYPERRDLVTLTLYSYQNAKNKNKVEKITEKLLKLDKEPLSYNASNKYTKREDEFFKKSERDNAIKKGTHENPKDVKIKTKTRIDYYNILVRIYDKKEENQKALKLLEDAKKEFPENTKFVEDYATVVLKTGDKEAYIKALEDLLKVKPDNRDTWINLGIVNQDLKKNEAAISAYDKAIEVDPNYSGAYINKGLVIMSEEQSIINELNQNLRNKEKHAEISKKLEAMYLRAIPAFEKAYELKPSEGIKGALINLYNATEQKEKATALE</sequence>
<comment type="caution">
    <text evidence="3">The sequence shown here is derived from an EMBL/GenBank/DDBJ whole genome shotgun (WGS) entry which is preliminary data.</text>
</comment>
<organism evidence="3 4">
    <name type="scientific">Wenyingzhuangia heitensis</name>
    <dbReference type="NCBI Taxonomy" id="1487859"/>
    <lineage>
        <taxon>Bacteria</taxon>
        <taxon>Pseudomonadati</taxon>
        <taxon>Bacteroidota</taxon>
        <taxon>Flavobacteriia</taxon>
        <taxon>Flavobacteriales</taxon>
        <taxon>Flavobacteriaceae</taxon>
        <taxon>Wenyingzhuangia</taxon>
    </lineage>
</organism>
<evidence type="ECO:0000313" key="4">
    <source>
        <dbReference type="Proteomes" id="UP000745859"/>
    </source>
</evidence>
<keyword evidence="1" id="KW-0802">TPR repeat</keyword>
<feature type="coiled-coil region" evidence="2">
    <location>
        <begin position="335"/>
        <end position="362"/>
    </location>
</feature>
<dbReference type="Gene3D" id="1.25.40.10">
    <property type="entry name" value="Tetratricopeptide repeat domain"/>
    <property type="match status" value="2"/>
</dbReference>
<accession>A0ABX0UCA1</accession>
<keyword evidence="2" id="KW-0175">Coiled coil</keyword>
<reference evidence="3 4" key="1">
    <citation type="submission" date="2020-03" db="EMBL/GenBank/DDBJ databases">
        <title>Genomic Encyclopedia of Type Strains, Phase IV (KMG-IV): sequencing the most valuable type-strain genomes for metagenomic binning, comparative biology and taxonomic classification.</title>
        <authorList>
            <person name="Goeker M."/>
        </authorList>
    </citation>
    <scope>NUCLEOTIDE SEQUENCE [LARGE SCALE GENOMIC DNA]</scope>
    <source>
        <strain evidence="3 4">DSM 101599</strain>
    </source>
</reference>